<dbReference type="RefSeq" id="WP_113035463.1">
    <property type="nucleotide sequence ID" value="NZ_QMFB01000031.1"/>
</dbReference>
<feature type="region of interest" description="Disordered" evidence="1">
    <location>
        <begin position="49"/>
        <end position="95"/>
    </location>
</feature>
<dbReference type="OrthoDB" id="2665608at2"/>
<evidence type="ECO:0000313" key="2">
    <source>
        <dbReference type="EMBL" id="RAV12974.1"/>
    </source>
</evidence>
<keyword evidence="3" id="KW-1185">Reference proteome</keyword>
<organism evidence="2 3">
    <name type="scientific">Paenibacillus contaminans</name>
    <dbReference type="NCBI Taxonomy" id="450362"/>
    <lineage>
        <taxon>Bacteria</taxon>
        <taxon>Bacillati</taxon>
        <taxon>Bacillota</taxon>
        <taxon>Bacilli</taxon>
        <taxon>Bacillales</taxon>
        <taxon>Paenibacillaceae</taxon>
        <taxon>Paenibacillus</taxon>
    </lineage>
</organism>
<dbReference type="Proteomes" id="UP000250369">
    <property type="component" value="Unassembled WGS sequence"/>
</dbReference>
<accession>A0A329LZ63</accession>
<gene>
    <name evidence="2" type="ORF">DQG23_33880</name>
</gene>
<comment type="caution">
    <text evidence="2">The sequence shown here is derived from an EMBL/GenBank/DDBJ whole genome shotgun (WGS) entry which is preliminary data.</text>
</comment>
<proteinExistence type="predicted"/>
<sequence>MEREANQICPWCQTEIVWDPEIGAEDECPHCLNQLGGYRSLTFTMKNKDDKTAGGAGEAAGRTSIDNDVDDWDDEEEFENDESGDEGPGFDDAIRSGRSPLFADGGFDDVYGEKVEQCIDTQEEAPECISCRELMLLAGHREFGADFKPHTPAILDKPFLTVPVRLDLYVCPNCFRTETMLSEEDRIHMIKAIKEG</sequence>
<evidence type="ECO:0000313" key="3">
    <source>
        <dbReference type="Proteomes" id="UP000250369"/>
    </source>
</evidence>
<protein>
    <submittedName>
        <fullName evidence="2">Uncharacterized protein</fullName>
    </submittedName>
</protein>
<dbReference type="EMBL" id="QMFB01000031">
    <property type="protein sequence ID" value="RAV12974.1"/>
    <property type="molecule type" value="Genomic_DNA"/>
</dbReference>
<evidence type="ECO:0000256" key="1">
    <source>
        <dbReference type="SAM" id="MobiDB-lite"/>
    </source>
</evidence>
<name>A0A329LZ63_9BACL</name>
<reference evidence="2 3" key="1">
    <citation type="journal article" date="2009" name="Int. J. Syst. Evol. Microbiol.">
        <title>Paenibacillus contaminans sp. nov., isolated from a contaminated laboratory plate.</title>
        <authorList>
            <person name="Chou J.H."/>
            <person name="Lee J.H."/>
            <person name="Lin M.C."/>
            <person name="Chang P.S."/>
            <person name="Arun A.B."/>
            <person name="Young C.C."/>
            <person name="Chen W.M."/>
        </authorList>
    </citation>
    <scope>NUCLEOTIDE SEQUENCE [LARGE SCALE GENOMIC DNA]</scope>
    <source>
        <strain evidence="2 3">CKOBP-6</strain>
    </source>
</reference>
<dbReference type="AlphaFoldDB" id="A0A329LZ63"/>
<feature type="compositionally biased region" description="Acidic residues" evidence="1">
    <location>
        <begin position="67"/>
        <end position="89"/>
    </location>
</feature>